<sequence length="93" mass="10850">MKGHNKNQNKFNEDFKRMVVELYQSGTPVKQLTSEYGASDVSIYNWVKKFSPVKFEDGTVATADDYTKIQKELRRLQEENEILKKAMAIFAKR</sequence>
<dbReference type="GO" id="GO:0003677">
    <property type="term" value="F:DNA binding"/>
    <property type="evidence" value="ECO:0007669"/>
    <property type="project" value="InterPro"/>
</dbReference>
<reference evidence="2 3" key="1">
    <citation type="submission" date="2016-10" db="EMBL/GenBank/DDBJ databases">
        <authorList>
            <person name="de Groot N.N."/>
        </authorList>
    </citation>
    <scope>NUCLEOTIDE SEQUENCE [LARGE SCALE GENOMIC DNA]</scope>
    <source>
        <strain evidence="2 3">DSM 21633</strain>
    </source>
</reference>
<dbReference type="InterPro" id="IPR002514">
    <property type="entry name" value="Transposase_8"/>
</dbReference>
<dbReference type="GO" id="GO:0004803">
    <property type="term" value="F:transposase activity"/>
    <property type="evidence" value="ECO:0007669"/>
    <property type="project" value="InterPro"/>
</dbReference>
<organism evidence="2 3">
    <name type="scientific">Piscibacillus halophilus</name>
    <dbReference type="NCBI Taxonomy" id="571933"/>
    <lineage>
        <taxon>Bacteria</taxon>
        <taxon>Bacillati</taxon>
        <taxon>Bacillota</taxon>
        <taxon>Bacilli</taxon>
        <taxon>Bacillales</taxon>
        <taxon>Bacillaceae</taxon>
        <taxon>Piscibacillus</taxon>
    </lineage>
</organism>
<keyword evidence="1" id="KW-0175">Coiled coil</keyword>
<dbReference type="GO" id="GO:0006313">
    <property type="term" value="P:DNA transposition"/>
    <property type="evidence" value="ECO:0007669"/>
    <property type="project" value="InterPro"/>
</dbReference>
<evidence type="ECO:0000313" key="3">
    <source>
        <dbReference type="Proteomes" id="UP000199427"/>
    </source>
</evidence>
<keyword evidence="3" id="KW-1185">Reference proteome</keyword>
<dbReference type="STRING" id="571933.SAMN05216362_1528"/>
<name>A0A1H9LVG8_9BACI</name>
<feature type="coiled-coil region" evidence="1">
    <location>
        <begin position="66"/>
        <end position="93"/>
    </location>
</feature>
<evidence type="ECO:0000313" key="2">
    <source>
        <dbReference type="EMBL" id="SER15436.1"/>
    </source>
</evidence>
<dbReference type="Gene3D" id="1.10.10.60">
    <property type="entry name" value="Homeodomain-like"/>
    <property type="match status" value="1"/>
</dbReference>
<dbReference type="Proteomes" id="UP000199427">
    <property type="component" value="Unassembled WGS sequence"/>
</dbReference>
<gene>
    <name evidence="2" type="ORF">SAMN05216362_1528</name>
</gene>
<accession>A0A1H9LVG8</accession>
<evidence type="ECO:0000256" key="1">
    <source>
        <dbReference type="SAM" id="Coils"/>
    </source>
</evidence>
<dbReference type="InterPro" id="IPR009057">
    <property type="entry name" value="Homeodomain-like_sf"/>
</dbReference>
<dbReference type="EMBL" id="FOES01000052">
    <property type="protein sequence ID" value="SER15436.1"/>
    <property type="molecule type" value="Genomic_DNA"/>
</dbReference>
<dbReference type="Pfam" id="PF01527">
    <property type="entry name" value="HTH_Tnp_1"/>
    <property type="match status" value="1"/>
</dbReference>
<proteinExistence type="predicted"/>
<protein>
    <submittedName>
        <fullName evidence="2">Transposase</fullName>
    </submittedName>
</protein>
<dbReference type="AlphaFoldDB" id="A0A1H9LVG8"/>
<dbReference type="SUPFAM" id="SSF46689">
    <property type="entry name" value="Homeodomain-like"/>
    <property type="match status" value="1"/>
</dbReference>